<evidence type="ECO:0000256" key="5">
    <source>
        <dbReference type="ARBA" id="ARBA00022989"/>
    </source>
</evidence>
<reference evidence="8 9" key="1">
    <citation type="journal article" date="2016" name="DNA Res.">
        <title>The draft genome of MD-2 pineapple using hybrid error correction of long reads.</title>
        <authorList>
            <person name="Redwan R.M."/>
            <person name="Saidin A."/>
            <person name="Kumar S.V."/>
        </authorList>
    </citation>
    <scope>NUCLEOTIDE SEQUENCE [LARGE SCALE GENOMIC DNA]</scope>
    <source>
        <strain evidence="9">cv. MD2</strain>
        <tissue evidence="8">Leaf</tissue>
    </source>
</reference>
<accession>A0A199VRU8</accession>
<name>A0A199VRU8_ANACO</name>
<evidence type="ECO:0000256" key="1">
    <source>
        <dbReference type="ARBA" id="ARBA00002501"/>
    </source>
</evidence>
<proteinExistence type="inferred from homology"/>
<dbReference type="Proteomes" id="UP000092600">
    <property type="component" value="Unassembled WGS sequence"/>
</dbReference>
<keyword evidence="5 7" id="KW-1133">Transmembrane helix</keyword>
<dbReference type="GO" id="GO:0005783">
    <property type="term" value="C:endoplasmic reticulum"/>
    <property type="evidence" value="ECO:0007669"/>
    <property type="project" value="TreeGrafter"/>
</dbReference>
<keyword evidence="4 7" id="KW-0812">Transmembrane</keyword>
<feature type="transmembrane region" description="Helical" evidence="7">
    <location>
        <begin position="213"/>
        <end position="233"/>
    </location>
</feature>
<dbReference type="GO" id="GO:0005794">
    <property type="term" value="C:Golgi apparatus"/>
    <property type="evidence" value="ECO:0007669"/>
    <property type="project" value="TreeGrafter"/>
</dbReference>
<organism evidence="8 9">
    <name type="scientific">Ananas comosus</name>
    <name type="common">Pineapple</name>
    <name type="synonym">Ananas ananas</name>
    <dbReference type="NCBI Taxonomy" id="4615"/>
    <lineage>
        <taxon>Eukaryota</taxon>
        <taxon>Viridiplantae</taxon>
        <taxon>Streptophyta</taxon>
        <taxon>Embryophyta</taxon>
        <taxon>Tracheophyta</taxon>
        <taxon>Spermatophyta</taxon>
        <taxon>Magnoliopsida</taxon>
        <taxon>Liliopsida</taxon>
        <taxon>Poales</taxon>
        <taxon>Bromeliaceae</taxon>
        <taxon>Bromelioideae</taxon>
        <taxon>Ananas</taxon>
    </lineage>
</organism>
<comment type="function">
    <text evidence="1 7">May be involved in both secretory and endocytic intracellular trafficking in the endosomal/prevacuolar compartments.</text>
</comment>
<evidence type="ECO:0000256" key="6">
    <source>
        <dbReference type="ARBA" id="ARBA00023136"/>
    </source>
</evidence>
<comment type="similarity">
    <text evidence="3 7">Belongs to the PRA1 family.</text>
</comment>
<evidence type="ECO:0000313" key="8">
    <source>
        <dbReference type="EMBL" id="OAY79927.1"/>
    </source>
</evidence>
<dbReference type="STRING" id="4615.A0A199VRU8"/>
<dbReference type="Pfam" id="PF03208">
    <property type="entry name" value="PRA1"/>
    <property type="match status" value="1"/>
</dbReference>
<keyword evidence="7" id="KW-0813">Transport</keyword>
<comment type="subcellular location">
    <subcellularLocation>
        <location evidence="2 7">Membrane</location>
        <topology evidence="2 7">Multi-pass membrane protein</topology>
    </subcellularLocation>
</comment>
<feature type="transmembrane region" description="Helical" evidence="7">
    <location>
        <begin position="183"/>
        <end position="201"/>
    </location>
</feature>
<evidence type="ECO:0000313" key="9">
    <source>
        <dbReference type="Proteomes" id="UP000092600"/>
    </source>
</evidence>
<comment type="caution">
    <text evidence="8">The sequence shown here is derived from an EMBL/GenBank/DDBJ whole genome shotgun (WGS) entry which is preliminary data.</text>
</comment>
<dbReference type="GO" id="GO:0016020">
    <property type="term" value="C:membrane"/>
    <property type="evidence" value="ECO:0007669"/>
    <property type="project" value="UniProtKB-SubCell"/>
</dbReference>
<dbReference type="GO" id="GO:0016192">
    <property type="term" value="P:vesicle-mediated transport"/>
    <property type="evidence" value="ECO:0007669"/>
    <property type="project" value="TreeGrafter"/>
</dbReference>
<evidence type="ECO:0000256" key="7">
    <source>
        <dbReference type="RuleBase" id="RU363107"/>
    </source>
</evidence>
<dbReference type="InterPro" id="IPR004895">
    <property type="entry name" value="Prenylated_rab_accept_PRA1"/>
</dbReference>
<dbReference type="EMBL" id="LSRQ01000987">
    <property type="protein sequence ID" value="OAY79927.1"/>
    <property type="molecule type" value="Genomic_DNA"/>
</dbReference>
<dbReference type="PANTHER" id="PTHR19317:SF2">
    <property type="entry name" value="PRA1 FAMILY PROTEIN F2"/>
    <property type="match status" value="1"/>
</dbReference>
<feature type="transmembrane region" description="Helical" evidence="7">
    <location>
        <begin position="159"/>
        <end position="177"/>
    </location>
</feature>
<evidence type="ECO:0000256" key="2">
    <source>
        <dbReference type="ARBA" id="ARBA00004141"/>
    </source>
</evidence>
<protein>
    <recommendedName>
        <fullName evidence="7">PRA1 family protein</fullName>
    </recommendedName>
</protein>
<feature type="transmembrane region" description="Helical" evidence="7">
    <location>
        <begin position="239"/>
        <end position="256"/>
    </location>
</feature>
<keyword evidence="6 7" id="KW-0472">Membrane</keyword>
<dbReference type="PANTHER" id="PTHR19317">
    <property type="entry name" value="PRENYLATED RAB ACCEPTOR 1-RELATED"/>
    <property type="match status" value="1"/>
</dbReference>
<gene>
    <name evidence="8" type="ORF">ACMD2_07109</name>
</gene>
<evidence type="ECO:0000256" key="4">
    <source>
        <dbReference type="ARBA" id="ARBA00022692"/>
    </source>
</evidence>
<evidence type="ECO:0000256" key="3">
    <source>
        <dbReference type="ARBA" id="ARBA00006483"/>
    </source>
</evidence>
<sequence length="290" mass="31671">MSKVEGVSVHFYLIISAPVPNVPLRPSPTSSSLSHFIRAKIRGLRTIHNEPPPLFSLLRFQTLILRSPSPQEIPISSDLALGWVGTGEGARGEMTTYGTIPTSSSPGGAGSPLGFISRAKERGYSALATRRPWREMADPRAFGFPLSLGEAYLRIRTNLAYFAMNYAIVVLVVVFLSLLWHPISLIVFIAAMIAWLFLYFLRDEPLVLFGRTISDTIILAVLAVVTLVLLLLTNATLNILVSLLVGLLVVVAHAALRKTEHLYMEEEAAGPGRWYTSIGEGSKPSTSSRS</sequence>
<dbReference type="AlphaFoldDB" id="A0A199VRU8"/>